<evidence type="ECO:0000313" key="10">
    <source>
        <dbReference type="RefSeq" id="XP_011498749.1"/>
    </source>
</evidence>
<evidence type="ECO:0000259" key="7">
    <source>
        <dbReference type="Pfam" id="PF12140"/>
    </source>
</evidence>
<dbReference type="GO" id="GO:0045892">
    <property type="term" value="P:negative regulation of DNA-templated transcription"/>
    <property type="evidence" value="ECO:0007669"/>
    <property type="project" value="TreeGrafter"/>
</dbReference>
<feature type="compositionally biased region" description="Polar residues" evidence="6">
    <location>
        <begin position="741"/>
        <end position="755"/>
    </location>
</feature>
<feature type="compositionally biased region" description="Acidic residues" evidence="6">
    <location>
        <begin position="798"/>
        <end position="809"/>
    </location>
</feature>
<feature type="repeat" description="MBT" evidence="5">
    <location>
        <begin position="244"/>
        <end position="360"/>
    </location>
</feature>
<dbReference type="Pfam" id="PF02820">
    <property type="entry name" value="MBT"/>
    <property type="match status" value="4"/>
</dbReference>
<dbReference type="GO" id="GO:0042393">
    <property type="term" value="F:histone binding"/>
    <property type="evidence" value="ECO:0007669"/>
    <property type="project" value="TreeGrafter"/>
</dbReference>
<dbReference type="SMART" id="SM00561">
    <property type="entry name" value="MBT"/>
    <property type="match status" value="4"/>
</dbReference>
<evidence type="ECO:0000256" key="6">
    <source>
        <dbReference type="SAM" id="MobiDB-lite"/>
    </source>
</evidence>
<gene>
    <name evidence="9 10 11" type="primary">LOC105362906</name>
</gene>
<protein>
    <submittedName>
        <fullName evidence="9 10">Scm-like with four MBT domains protein 1</fullName>
    </submittedName>
</protein>
<sequence length="914" mass="104862">MGEENRVQDKSTSDADGFFWQDYLDATESVEVPQIMFPHVEETLQNGIEIGMSLEVPIKKNNTKDDDESVYWVASIVMACGPLLRLRYFGGDDRSLEFWFNLTKEAAHELGWSVKNDKRLEPPDIVLQRSPDCSEKLQEFLTTAKSIPFEMLAGDGLSIVDRIKQGMKVEVSDVRHPYKLWVATIKENVGGRLLLQYDTPDSSSKDFWMFCTSEHLHQYGFASKADSNWFLEPPSSIVDTHSYEEWKELTENGPKDLKVPENLFNNCVDHPQHNFKLGMKLEAVSPSDRTKLCPATVVKVFDNIYFLVHIDVYNRDSIENFDETYIYNTTEKNTWLCTAEHPYIFPINWSKKKNISFTPPQNWTLKSEEFDWDDYLKATNAIAADESLFTVRESAADAGFECGMRLEAVDPENENAICAAHISKIIDNLLWLKLDSCNDNRITHIVHMHSLQIFPVGWCESNHYPLKPPKDYIEVCKKVQTNATATKKNNVIDVPLSEPRSSLWCPKIYFNYRCFTGPMISKGKLATLPKAVGPGPVVLVMREVLSMIVSVGYRSARILKVLQCDTKPEPGYNLEVLKAKHKNNTYRASVAVITSGDMVTEFCRNICKKLMVCPNLFGPLHVPENECPDKCHKTSKNKFITTTVGTGKRGKPKGYTSIMVQKPRPWGKRKRRRGRWANRDKERTEEFEQEDEMPFLSMDLTKHISGGLEDMYEDQQPLSELDIMIQKGFKKAEKFDDTKQELPSSNVSEDSTSSFNDRKSKDSNIDSPGSSMGSKLQSKSSQNTTTTRSGKRERDWDTSVESDGSDADAEYIRMQKKQRRPKTRKLESNPLFWTVDDVFRYLRKTTDCKELAYRVKQEEIDGLAFLLLNLPSLTEHMKLRTSAAMKLCRHVEQVKVTFFLKHINELEPEQYRVM</sequence>
<dbReference type="Proteomes" id="UP000695007">
    <property type="component" value="Unplaced"/>
</dbReference>
<feature type="compositionally biased region" description="Basic residues" evidence="6">
    <location>
        <begin position="814"/>
        <end position="823"/>
    </location>
</feature>
<feature type="repeat" description="MBT" evidence="5">
    <location>
        <begin position="18"/>
        <end position="123"/>
    </location>
</feature>
<keyword evidence="2" id="KW-0678">Repressor</keyword>
<dbReference type="InterPro" id="IPR004092">
    <property type="entry name" value="Mbt"/>
</dbReference>
<feature type="compositionally biased region" description="Basic and acidic residues" evidence="6">
    <location>
        <begin position="677"/>
        <end position="686"/>
    </location>
</feature>
<dbReference type="Gene3D" id="2.30.30.140">
    <property type="match status" value="4"/>
</dbReference>
<evidence type="ECO:0000256" key="4">
    <source>
        <dbReference type="ARBA" id="ARBA00023242"/>
    </source>
</evidence>
<feature type="compositionally biased region" description="Basic residues" evidence="6">
    <location>
        <begin position="665"/>
        <end position="676"/>
    </location>
</feature>
<evidence type="ECO:0000256" key="3">
    <source>
        <dbReference type="ARBA" id="ARBA00022737"/>
    </source>
</evidence>
<dbReference type="RefSeq" id="XP_011498749.1">
    <property type="nucleotide sequence ID" value="XM_011500447.1"/>
</dbReference>
<evidence type="ECO:0000313" key="9">
    <source>
        <dbReference type="RefSeq" id="XP_011498748.1"/>
    </source>
</evidence>
<dbReference type="InterPro" id="IPR050548">
    <property type="entry name" value="PcG_chromatin_remod_factors"/>
</dbReference>
<proteinExistence type="predicted"/>
<dbReference type="Gene3D" id="3.90.1150.190">
    <property type="entry name" value="SLED domain"/>
    <property type="match status" value="1"/>
</dbReference>
<dbReference type="CDD" id="cd20096">
    <property type="entry name" value="MBT_SFMBT_rpt4"/>
    <property type="match status" value="1"/>
</dbReference>
<feature type="region of interest" description="Disordered" evidence="6">
    <location>
        <begin position="735"/>
        <end position="824"/>
    </location>
</feature>
<keyword evidence="3" id="KW-0677">Repeat</keyword>
<dbReference type="RefSeq" id="XP_011498750.1">
    <property type="nucleotide sequence ID" value="XM_011500448.1"/>
</dbReference>
<name>A0AAJ7DWA0_9HYME</name>
<evidence type="ECO:0000256" key="1">
    <source>
        <dbReference type="ARBA" id="ARBA00004123"/>
    </source>
</evidence>
<dbReference type="CDD" id="cd20095">
    <property type="entry name" value="MBT_SFMBT_rpt3"/>
    <property type="match status" value="1"/>
</dbReference>
<dbReference type="PANTHER" id="PTHR12247">
    <property type="entry name" value="POLYCOMB GROUP PROTEIN"/>
    <property type="match status" value="1"/>
</dbReference>
<feature type="domain" description="SLED" evidence="7">
    <location>
        <begin position="505"/>
        <end position="619"/>
    </location>
</feature>
<accession>A0AAJ7DWA0</accession>
<feature type="repeat" description="MBT" evidence="5">
    <location>
        <begin position="131"/>
        <end position="232"/>
    </location>
</feature>
<dbReference type="InterPro" id="IPR021987">
    <property type="entry name" value="SLED"/>
</dbReference>
<dbReference type="GO" id="GO:0005634">
    <property type="term" value="C:nucleus"/>
    <property type="evidence" value="ECO:0007669"/>
    <property type="project" value="UniProtKB-SubCell"/>
</dbReference>
<dbReference type="SUPFAM" id="SSF47769">
    <property type="entry name" value="SAM/Pointed domain"/>
    <property type="match status" value="1"/>
</dbReference>
<dbReference type="InterPro" id="IPR013761">
    <property type="entry name" value="SAM/pointed_sf"/>
</dbReference>
<feature type="repeat" description="MBT" evidence="5">
    <location>
        <begin position="370"/>
        <end position="469"/>
    </location>
</feature>
<keyword evidence="8" id="KW-1185">Reference proteome</keyword>
<dbReference type="InterPro" id="IPR038348">
    <property type="entry name" value="SLED_sf"/>
</dbReference>
<dbReference type="AlphaFoldDB" id="A0AAJ7DWA0"/>
<dbReference type="SUPFAM" id="SSF63748">
    <property type="entry name" value="Tudor/PWWP/MBT"/>
    <property type="match status" value="4"/>
</dbReference>
<comment type="subcellular location">
    <subcellularLocation>
        <location evidence="1">Nucleus</location>
    </subcellularLocation>
</comment>
<dbReference type="KEGG" id="csol:105362906"/>
<reference evidence="9 10" key="1">
    <citation type="submission" date="2025-04" db="UniProtKB">
        <authorList>
            <consortium name="RefSeq"/>
        </authorList>
    </citation>
    <scope>IDENTIFICATION</scope>
</reference>
<keyword evidence="4" id="KW-0539">Nucleus</keyword>
<dbReference type="RefSeq" id="XP_011498748.1">
    <property type="nucleotide sequence ID" value="XM_011500446.1"/>
</dbReference>
<dbReference type="GeneID" id="105362906"/>
<dbReference type="Gene3D" id="1.10.150.50">
    <property type="entry name" value="Transcription Factor, Ets-1"/>
    <property type="match status" value="1"/>
</dbReference>
<evidence type="ECO:0000313" key="8">
    <source>
        <dbReference type="Proteomes" id="UP000695007"/>
    </source>
</evidence>
<dbReference type="PROSITE" id="PS51079">
    <property type="entry name" value="MBT"/>
    <property type="match status" value="4"/>
</dbReference>
<feature type="region of interest" description="Disordered" evidence="6">
    <location>
        <begin position="663"/>
        <end position="691"/>
    </location>
</feature>
<dbReference type="CDD" id="cd20094">
    <property type="entry name" value="MBT_SFMBT_rpt2"/>
    <property type="match status" value="1"/>
</dbReference>
<dbReference type="GO" id="GO:0003682">
    <property type="term" value="F:chromatin binding"/>
    <property type="evidence" value="ECO:0007669"/>
    <property type="project" value="TreeGrafter"/>
</dbReference>
<organism evidence="8 10">
    <name type="scientific">Ceratosolen solmsi marchali</name>
    <dbReference type="NCBI Taxonomy" id="326594"/>
    <lineage>
        <taxon>Eukaryota</taxon>
        <taxon>Metazoa</taxon>
        <taxon>Ecdysozoa</taxon>
        <taxon>Arthropoda</taxon>
        <taxon>Hexapoda</taxon>
        <taxon>Insecta</taxon>
        <taxon>Pterygota</taxon>
        <taxon>Neoptera</taxon>
        <taxon>Endopterygota</taxon>
        <taxon>Hymenoptera</taxon>
        <taxon>Apocrita</taxon>
        <taxon>Proctotrupomorpha</taxon>
        <taxon>Chalcidoidea</taxon>
        <taxon>Agaonidae</taxon>
        <taxon>Agaoninae</taxon>
        <taxon>Ceratosolen</taxon>
    </lineage>
</organism>
<feature type="compositionally biased region" description="Low complexity" evidence="6">
    <location>
        <begin position="769"/>
        <end position="782"/>
    </location>
</feature>
<dbReference type="PANTHER" id="PTHR12247:SF129">
    <property type="entry name" value="SOP-2-RELATED PROTEIN 3"/>
    <property type="match status" value="1"/>
</dbReference>
<dbReference type="Pfam" id="PF12140">
    <property type="entry name" value="SLED"/>
    <property type="match status" value="1"/>
</dbReference>
<evidence type="ECO:0000256" key="5">
    <source>
        <dbReference type="PROSITE-ProRule" id="PRU00459"/>
    </source>
</evidence>
<evidence type="ECO:0000313" key="11">
    <source>
        <dbReference type="RefSeq" id="XP_011498750.1"/>
    </source>
</evidence>
<evidence type="ECO:0000256" key="2">
    <source>
        <dbReference type="ARBA" id="ARBA00022491"/>
    </source>
</evidence>